<reference evidence="2 3" key="1">
    <citation type="submission" date="2017-08" db="EMBL/GenBank/DDBJ databases">
        <title>Lysobacter sylvestris genome.</title>
        <authorList>
            <person name="Zhang D.-C."/>
            <person name="Albuquerque L."/>
            <person name="Franca L."/>
            <person name="Froufe H.J.C."/>
            <person name="Barroso C."/>
            <person name="Egas C."/>
            <person name="Da Costa M."/>
            <person name="Margesin R."/>
        </authorList>
    </citation>
    <scope>NUCLEOTIDE SEQUENCE [LARGE SCALE GENOMIC DNA]</scope>
    <source>
        <strain evidence="2 3">AM20-91</strain>
    </source>
</reference>
<keyword evidence="3" id="KW-1185">Reference proteome</keyword>
<keyword evidence="1" id="KW-0812">Transmembrane</keyword>
<dbReference type="EMBL" id="NPZB01000001">
    <property type="protein sequence ID" value="PNS08430.1"/>
    <property type="molecule type" value="Genomic_DNA"/>
</dbReference>
<keyword evidence="1" id="KW-1133">Transmembrane helix</keyword>
<dbReference type="RefSeq" id="WP_103073613.1">
    <property type="nucleotide sequence ID" value="NZ_NPZB01000001.1"/>
</dbReference>
<gene>
    <name evidence="2" type="ORF">Lysil_0059</name>
</gene>
<dbReference type="OrthoDB" id="5988656at2"/>
<evidence type="ECO:0000313" key="3">
    <source>
        <dbReference type="Proteomes" id="UP000236220"/>
    </source>
</evidence>
<sequence length="87" mass="9664">MQIRSIIHPELVLMLRRALLAGLALVALVPAARGSSAWLGWMPLWLVLMPACALWVAEGLPMPRLSMVATARRGNGRRVQARRLRPM</sequence>
<name>A0A2K1Q064_9GAMM</name>
<keyword evidence="1" id="KW-0472">Membrane</keyword>
<organism evidence="2 3">
    <name type="scientific">Solilutibacter silvestris</name>
    <dbReference type="NCBI Taxonomy" id="1645665"/>
    <lineage>
        <taxon>Bacteria</taxon>
        <taxon>Pseudomonadati</taxon>
        <taxon>Pseudomonadota</taxon>
        <taxon>Gammaproteobacteria</taxon>
        <taxon>Lysobacterales</taxon>
        <taxon>Lysobacteraceae</taxon>
        <taxon>Solilutibacter</taxon>
    </lineage>
</organism>
<feature type="transmembrane region" description="Helical" evidence="1">
    <location>
        <begin position="44"/>
        <end position="63"/>
    </location>
</feature>
<proteinExistence type="predicted"/>
<dbReference type="Proteomes" id="UP000236220">
    <property type="component" value="Unassembled WGS sequence"/>
</dbReference>
<protein>
    <recommendedName>
        <fullName evidence="4">Transmembrane protein</fullName>
    </recommendedName>
</protein>
<evidence type="ECO:0000256" key="1">
    <source>
        <dbReference type="SAM" id="Phobius"/>
    </source>
</evidence>
<accession>A0A2K1Q064</accession>
<comment type="caution">
    <text evidence="2">The sequence shown here is derived from an EMBL/GenBank/DDBJ whole genome shotgun (WGS) entry which is preliminary data.</text>
</comment>
<evidence type="ECO:0008006" key="4">
    <source>
        <dbReference type="Google" id="ProtNLM"/>
    </source>
</evidence>
<dbReference type="AlphaFoldDB" id="A0A2K1Q064"/>
<evidence type="ECO:0000313" key="2">
    <source>
        <dbReference type="EMBL" id="PNS08430.1"/>
    </source>
</evidence>